<proteinExistence type="predicted"/>
<sequence>MKRLLNAFRCFFRALADGNFANNLQSKEEPLKDAKLLLAFLQEEGRLVDFLQEDISEFDDEQIGAAVREVHTKTRQALHKVFTIEAITEQSEGETIKIVENFDKNAIKLVGKVTGNPPFKGTVQHHGWKIVASKKLPTQESVSVIAKAEVEI</sequence>
<dbReference type="Pfam" id="PF10816">
    <property type="entry name" value="DUF2760"/>
    <property type="match status" value="1"/>
</dbReference>
<gene>
    <name evidence="2" type="ORF">UABAM_00942</name>
</gene>
<dbReference type="EMBL" id="AP019860">
    <property type="protein sequence ID" value="BBM82599.1"/>
    <property type="molecule type" value="Genomic_DNA"/>
</dbReference>
<name>A0A5S9F2L8_UABAM</name>
<evidence type="ECO:0000259" key="1">
    <source>
        <dbReference type="Pfam" id="PF10816"/>
    </source>
</evidence>
<accession>A0A5S9F2L8</accession>
<dbReference type="AlphaFoldDB" id="A0A5S9F2L8"/>
<reference evidence="2 3" key="1">
    <citation type="submission" date="2019-08" db="EMBL/GenBank/DDBJ databases">
        <title>Complete genome sequence of Candidatus Uab amorphum.</title>
        <authorList>
            <person name="Shiratori T."/>
            <person name="Suzuki S."/>
            <person name="Kakizawa Y."/>
            <person name="Ishida K."/>
        </authorList>
    </citation>
    <scope>NUCLEOTIDE SEQUENCE [LARGE SCALE GENOMIC DNA]</scope>
    <source>
        <strain evidence="2 3">SRT547</strain>
    </source>
</reference>
<organism evidence="2 3">
    <name type="scientific">Uabimicrobium amorphum</name>
    <dbReference type="NCBI Taxonomy" id="2596890"/>
    <lineage>
        <taxon>Bacteria</taxon>
        <taxon>Pseudomonadati</taxon>
        <taxon>Planctomycetota</taxon>
        <taxon>Candidatus Uabimicrobiia</taxon>
        <taxon>Candidatus Uabimicrobiales</taxon>
        <taxon>Candidatus Uabimicrobiaceae</taxon>
        <taxon>Candidatus Uabimicrobium</taxon>
    </lineage>
</organism>
<dbReference type="RefSeq" id="WP_151966835.1">
    <property type="nucleotide sequence ID" value="NZ_AP019860.1"/>
</dbReference>
<dbReference type="OrthoDB" id="21395at2"/>
<evidence type="ECO:0000313" key="2">
    <source>
        <dbReference type="EMBL" id="BBM82599.1"/>
    </source>
</evidence>
<feature type="domain" description="DUF2760" evidence="1">
    <location>
        <begin position="36"/>
        <end position="151"/>
    </location>
</feature>
<dbReference type="Proteomes" id="UP000326354">
    <property type="component" value="Chromosome"/>
</dbReference>
<protein>
    <recommendedName>
        <fullName evidence="1">DUF2760 domain-containing protein</fullName>
    </recommendedName>
</protein>
<evidence type="ECO:0000313" key="3">
    <source>
        <dbReference type="Proteomes" id="UP000326354"/>
    </source>
</evidence>
<dbReference type="InterPro" id="IPR021212">
    <property type="entry name" value="DUF2760"/>
</dbReference>
<dbReference type="KEGG" id="uam:UABAM_00942"/>
<keyword evidence="3" id="KW-1185">Reference proteome</keyword>